<dbReference type="InterPro" id="IPR045851">
    <property type="entry name" value="AMP-bd_C_sf"/>
</dbReference>
<evidence type="ECO:0008006" key="5">
    <source>
        <dbReference type="Google" id="ProtNLM"/>
    </source>
</evidence>
<evidence type="ECO:0000259" key="2">
    <source>
        <dbReference type="Pfam" id="PF13193"/>
    </source>
</evidence>
<comment type="caution">
    <text evidence="3">The sequence shown here is derived from an EMBL/GenBank/DDBJ whole genome shotgun (WGS) entry which is preliminary data.</text>
</comment>
<organism evidence="3 4">
    <name type="scientific">Methylosinus sporium</name>
    <dbReference type="NCBI Taxonomy" id="428"/>
    <lineage>
        <taxon>Bacteria</taxon>
        <taxon>Pseudomonadati</taxon>
        <taxon>Pseudomonadota</taxon>
        <taxon>Alphaproteobacteria</taxon>
        <taxon>Hyphomicrobiales</taxon>
        <taxon>Methylocystaceae</taxon>
        <taxon>Methylosinus</taxon>
    </lineage>
</organism>
<dbReference type="GO" id="GO:0005737">
    <property type="term" value="C:cytoplasm"/>
    <property type="evidence" value="ECO:0007669"/>
    <property type="project" value="TreeGrafter"/>
</dbReference>
<dbReference type="GO" id="GO:0043041">
    <property type="term" value="P:amino acid activation for nonribosomal peptide biosynthetic process"/>
    <property type="evidence" value="ECO:0007669"/>
    <property type="project" value="TreeGrafter"/>
</dbReference>
<dbReference type="Gene3D" id="3.30.300.30">
    <property type="match status" value="1"/>
</dbReference>
<keyword evidence="4" id="KW-1185">Reference proteome</keyword>
<dbReference type="GO" id="GO:0044550">
    <property type="term" value="P:secondary metabolite biosynthetic process"/>
    <property type="evidence" value="ECO:0007669"/>
    <property type="project" value="TreeGrafter"/>
</dbReference>
<evidence type="ECO:0000313" key="4">
    <source>
        <dbReference type="Proteomes" id="UP000245137"/>
    </source>
</evidence>
<dbReference type="EMBL" id="PUIV01000035">
    <property type="protein sequence ID" value="PWB92829.1"/>
    <property type="molecule type" value="Genomic_DNA"/>
</dbReference>
<evidence type="ECO:0000313" key="3">
    <source>
        <dbReference type="EMBL" id="PWB92829.1"/>
    </source>
</evidence>
<dbReference type="Pfam" id="PF00501">
    <property type="entry name" value="AMP-binding"/>
    <property type="match status" value="1"/>
</dbReference>
<dbReference type="Pfam" id="PF13193">
    <property type="entry name" value="AMP-binding_C"/>
    <property type="match status" value="1"/>
</dbReference>
<dbReference type="GO" id="GO:0031177">
    <property type="term" value="F:phosphopantetheine binding"/>
    <property type="evidence" value="ECO:0007669"/>
    <property type="project" value="TreeGrafter"/>
</dbReference>
<evidence type="ECO:0000259" key="1">
    <source>
        <dbReference type="Pfam" id="PF00501"/>
    </source>
</evidence>
<dbReference type="PANTHER" id="PTHR45527:SF1">
    <property type="entry name" value="FATTY ACID SYNTHASE"/>
    <property type="match status" value="1"/>
</dbReference>
<reference evidence="3 4" key="1">
    <citation type="journal article" date="2018" name="Appl. Microbiol. Biotechnol.">
        <title>Co-cultivation of the strictly anaerobic methanogen Methanosarcina barkeri with aerobic methanotrophs in an oxygen-limited membrane bioreactor.</title>
        <authorList>
            <person name="In 't Zandt M.H."/>
            <person name="van den Bosch T.J.M."/>
            <person name="Rijkers R."/>
            <person name="van Kessel M.A.H.J."/>
            <person name="Jetten M.S.M."/>
            <person name="Welte C.U."/>
        </authorList>
    </citation>
    <scope>NUCLEOTIDE SEQUENCE [LARGE SCALE GENOMIC DNA]</scope>
    <source>
        <strain evidence="3 4">DSM 17706</strain>
    </source>
</reference>
<feature type="domain" description="AMP-dependent synthetase/ligase" evidence="1">
    <location>
        <begin position="12"/>
        <end position="356"/>
    </location>
</feature>
<feature type="domain" description="AMP-binding enzyme C-terminal" evidence="2">
    <location>
        <begin position="414"/>
        <end position="490"/>
    </location>
</feature>
<dbReference type="RefSeq" id="WP_108918287.1">
    <property type="nucleotide sequence ID" value="NZ_BGJY01000004.1"/>
</dbReference>
<proteinExistence type="predicted"/>
<dbReference type="InterPro" id="IPR000873">
    <property type="entry name" value="AMP-dep_synth/lig_dom"/>
</dbReference>
<name>A0A2U1SMI9_METSR</name>
<dbReference type="OrthoDB" id="9803968at2"/>
<accession>A0A2U1SMI9</accession>
<dbReference type="Proteomes" id="UP000245137">
    <property type="component" value="Unassembled WGS sequence"/>
</dbReference>
<dbReference type="InterPro" id="IPR042099">
    <property type="entry name" value="ANL_N_sf"/>
</dbReference>
<sequence>MNSFYELLVGAADHSPEQEAVISGDASWTYRELKALTDRYVEQFAASGVGRGSTVAVMLENRPEAIALFAACAASGAVFTPIDVHAPDQRRRDLLCDAQPDLVVTDVSCAEFSDGRRGATLVGSELRVAEGGGAPKEARNDGHLYTIYTSGSTGRPKGIMMSEGAALSFFRGLLEFMRLPAGSRYMTTSPLHFDYFWLDVGLTLASGGVLILLDRAQLRKPGAFVAAIERYGAGYVSAVPTIWKMALRFAAADLAELTTLRRIVFAGEHFPQPHIRELYRLIPDLRIVNVYGQSESIACAFHLLPNPLPAGLQHLPVGRGHCEAELFLIDDNGREIREPFRRGELYLEGQLLFSGYSNGRDETAKRLLPDPRSGTGTTFRTGDICYFDDDGVFYFVRRADSQVQVAGNRVEPAEIEAVIGRHEDVNNVAVVAMESEGAITLHAFVVPCVGNGAHDLEERLRSYCAAHLPYYMSPRAYHLVEGIPIGATGKNDVNALRGLLLDGGGERGVCELPAS</sequence>
<dbReference type="PANTHER" id="PTHR45527">
    <property type="entry name" value="NONRIBOSOMAL PEPTIDE SYNTHETASE"/>
    <property type="match status" value="1"/>
</dbReference>
<dbReference type="SUPFAM" id="SSF56801">
    <property type="entry name" value="Acetyl-CoA synthetase-like"/>
    <property type="match status" value="1"/>
</dbReference>
<protein>
    <recommendedName>
        <fullName evidence="5">AMP-dependent synthetase</fullName>
    </recommendedName>
</protein>
<dbReference type="Gene3D" id="3.40.50.12780">
    <property type="entry name" value="N-terminal domain of ligase-like"/>
    <property type="match status" value="1"/>
</dbReference>
<gene>
    <name evidence="3" type="ORF">C5689_16160</name>
</gene>
<dbReference type="InterPro" id="IPR025110">
    <property type="entry name" value="AMP-bd_C"/>
</dbReference>
<dbReference type="AlphaFoldDB" id="A0A2U1SMI9"/>